<keyword evidence="1" id="KW-0732">Signal</keyword>
<comment type="caution">
    <text evidence="3">The sequence shown here is derived from an EMBL/GenBank/DDBJ whole genome shotgun (WGS) entry which is preliminary data.</text>
</comment>
<feature type="signal peptide" evidence="1">
    <location>
        <begin position="1"/>
        <end position="19"/>
    </location>
</feature>
<protein>
    <submittedName>
        <fullName evidence="3">PorT family protein</fullName>
    </submittedName>
</protein>
<evidence type="ECO:0000313" key="3">
    <source>
        <dbReference type="EMBL" id="MBW4358913.1"/>
    </source>
</evidence>
<organism evidence="3 4">
    <name type="scientific">Flavobacterium taihuense</name>
    <dbReference type="NCBI Taxonomy" id="2857508"/>
    <lineage>
        <taxon>Bacteria</taxon>
        <taxon>Pseudomonadati</taxon>
        <taxon>Bacteroidota</taxon>
        <taxon>Flavobacteriia</taxon>
        <taxon>Flavobacteriales</taxon>
        <taxon>Flavobacteriaceae</taxon>
        <taxon>Flavobacterium</taxon>
    </lineage>
</organism>
<proteinExistence type="predicted"/>
<evidence type="ECO:0000313" key="4">
    <source>
        <dbReference type="Proteomes" id="UP000812031"/>
    </source>
</evidence>
<dbReference type="EMBL" id="JAHWYN010000001">
    <property type="protein sequence ID" value="MBW4358913.1"/>
    <property type="molecule type" value="Genomic_DNA"/>
</dbReference>
<gene>
    <name evidence="3" type="ORF">KZH69_00290</name>
</gene>
<feature type="chain" id="PRO_5045407062" evidence="1">
    <location>
        <begin position="20"/>
        <end position="202"/>
    </location>
</feature>
<dbReference type="InterPro" id="IPR025665">
    <property type="entry name" value="Beta-barrel_OMP_2"/>
</dbReference>
<dbReference type="RefSeq" id="WP_219315460.1">
    <property type="nucleotide sequence ID" value="NZ_JAHWYN010000001.1"/>
</dbReference>
<accession>A0ABS6XQF9</accession>
<name>A0ABS6XQF9_9FLAO</name>
<evidence type="ECO:0000256" key="1">
    <source>
        <dbReference type="SAM" id="SignalP"/>
    </source>
</evidence>
<sequence length="202" mass="22243">MKKILLPLIALISFAYANAQSKEKGTFEITPKIGYSIFNENNENNNTHSISAVSFGATADYYFNNRWSLRSGLSFDKMGGTYDAGEGTLEDKLNYLSIPLNANWHFGSTRKWNLNFGFSPSFLLNAEVSDTAGHSMEIPSSIIESFQLGFTYGIGYKIEVNEKFGILLDWQGFAGLTNINKANSSDIKNSGSSFNVGGVIQL</sequence>
<keyword evidence="4" id="KW-1185">Reference proteome</keyword>
<feature type="domain" description="Outer membrane protein beta-barrel" evidence="2">
    <location>
        <begin position="18"/>
        <end position="179"/>
    </location>
</feature>
<reference evidence="3 4" key="1">
    <citation type="submission" date="2021-07" db="EMBL/GenBank/DDBJ databases">
        <title>Flavobacterium sp. nov. isolated from sediment on the Taihu Lake.</title>
        <authorList>
            <person name="Qu J.-H."/>
        </authorList>
    </citation>
    <scope>NUCLEOTIDE SEQUENCE [LARGE SCALE GENOMIC DNA]</scope>
    <source>
        <strain evidence="3 4">NAS39</strain>
    </source>
</reference>
<dbReference type="Proteomes" id="UP000812031">
    <property type="component" value="Unassembled WGS sequence"/>
</dbReference>
<dbReference type="Pfam" id="PF13568">
    <property type="entry name" value="OMP_b-brl_2"/>
    <property type="match status" value="1"/>
</dbReference>
<evidence type="ECO:0000259" key="2">
    <source>
        <dbReference type="Pfam" id="PF13568"/>
    </source>
</evidence>